<evidence type="ECO:0000256" key="1">
    <source>
        <dbReference type="ARBA" id="ARBA00010641"/>
    </source>
</evidence>
<feature type="domain" description="RNA polymerase sigma-70 region 2" evidence="5">
    <location>
        <begin position="28"/>
        <end position="91"/>
    </location>
</feature>
<evidence type="ECO:0000259" key="5">
    <source>
        <dbReference type="Pfam" id="PF04542"/>
    </source>
</evidence>
<dbReference type="PANTHER" id="PTHR43133">
    <property type="entry name" value="RNA POLYMERASE ECF-TYPE SIGMA FACTO"/>
    <property type="match status" value="1"/>
</dbReference>
<organism evidence="7 8">
    <name type="scientific">Halobacillus amylolyticus</name>
    <dbReference type="NCBI Taxonomy" id="2932259"/>
    <lineage>
        <taxon>Bacteria</taxon>
        <taxon>Bacillati</taxon>
        <taxon>Bacillota</taxon>
        <taxon>Bacilli</taxon>
        <taxon>Bacillales</taxon>
        <taxon>Bacillaceae</taxon>
        <taxon>Halobacillus</taxon>
    </lineage>
</organism>
<protein>
    <submittedName>
        <fullName evidence="7">Sigma-70 family RNA polymerase sigma factor</fullName>
    </submittedName>
</protein>
<dbReference type="NCBIfam" id="NF006930">
    <property type="entry name" value="PRK09415.1"/>
    <property type="match status" value="1"/>
</dbReference>
<dbReference type="PANTHER" id="PTHR43133:SF60">
    <property type="entry name" value="RNA POLYMERASE SIGMA FACTOR SIGV"/>
    <property type="match status" value="1"/>
</dbReference>
<dbReference type="Gene3D" id="1.10.10.10">
    <property type="entry name" value="Winged helix-like DNA-binding domain superfamily/Winged helix DNA-binding domain"/>
    <property type="match status" value="1"/>
</dbReference>
<dbReference type="InterPro" id="IPR036388">
    <property type="entry name" value="WH-like_DNA-bd_sf"/>
</dbReference>
<gene>
    <name evidence="7" type="ORF">MUO15_13345</name>
</gene>
<proteinExistence type="inferred from homology"/>
<keyword evidence="3" id="KW-0731">Sigma factor</keyword>
<evidence type="ECO:0000256" key="4">
    <source>
        <dbReference type="ARBA" id="ARBA00023163"/>
    </source>
</evidence>
<dbReference type="InterPro" id="IPR039425">
    <property type="entry name" value="RNA_pol_sigma-70-like"/>
</dbReference>
<reference evidence="7" key="1">
    <citation type="submission" date="2022-04" db="EMBL/GenBank/DDBJ databases">
        <title>Halobacillus sp. isolated from saltern.</title>
        <authorList>
            <person name="Won M."/>
            <person name="Lee C.-M."/>
            <person name="Woen H.-Y."/>
            <person name="Kwon S.-W."/>
        </authorList>
    </citation>
    <scope>NUCLEOTIDE SEQUENCE</scope>
    <source>
        <strain evidence="7">SSHM10-5</strain>
    </source>
</reference>
<evidence type="ECO:0000259" key="6">
    <source>
        <dbReference type="Pfam" id="PF08281"/>
    </source>
</evidence>
<dbReference type="Pfam" id="PF08281">
    <property type="entry name" value="Sigma70_r4_2"/>
    <property type="match status" value="1"/>
</dbReference>
<dbReference type="Pfam" id="PF04542">
    <property type="entry name" value="Sigma70_r2"/>
    <property type="match status" value="1"/>
</dbReference>
<dbReference type="Proteomes" id="UP000830326">
    <property type="component" value="Chromosome"/>
</dbReference>
<dbReference type="CDD" id="cd06171">
    <property type="entry name" value="Sigma70_r4"/>
    <property type="match status" value="1"/>
</dbReference>
<dbReference type="RefSeq" id="WP_245029841.1">
    <property type="nucleotide sequence ID" value="NZ_CP095075.1"/>
</dbReference>
<dbReference type="SUPFAM" id="SSF88946">
    <property type="entry name" value="Sigma2 domain of RNA polymerase sigma factors"/>
    <property type="match status" value="1"/>
</dbReference>
<evidence type="ECO:0000313" key="7">
    <source>
        <dbReference type="EMBL" id="UOR10640.1"/>
    </source>
</evidence>
<keyword evidence="8" id="KW-1185">Reference proteome</keyword>
<dbReference type="SUPFAM" id="SSF88659">
    <property type="entry name" value="Sigma3 and sigma4 domains of RNA polymerase sigma factors"/>
    <property type="match status" value="1"/>
</dbReference>
<dbReference type="EMBL" id="CP095075">
    <property type="protein sequence ID" value="UOR10640.1"/>
    <property type="molecule type" value="Genomic_DNA"/>
</dbReference>
<evidence type="ECO:0000313" key="8">
    <source>
        <dbReference type="Proteomes" id="UP000830326"/>
    </source>
</evidence>
<dbReference type="InterPro" id="IPR013249">
    <property type="entry name" value="RNA_pol_sigma70_r4_t2"/>
</dbReference>
<name>A0ABY4HB62_9BACI</name>
<dbReference type="Gene3D" id="1.10.1740.10">
    <property type="match status" value="1"/>
</dbReference>
<dbReference type="InterPro" id="IPR014284">
    <property type="entry name" value="RNA_pol_sigma-70_dom"/>
</dbReference>
<evidence type="ECO:0000256" key="2">
    <source>
        <dbReference type="ARBA" id="ARBA00023015"/>
    </source>
</evidence>
<keyword evidence="2" id="KW-0805">Transcription regulation</keyword>
<keyword evidence="4" id="KW-0804">Transcription</keyword>
<dbReference type="NCBIfam" id="TIGR02937">
    <property type="entry name" value="sigma70-ECF"/>
    <property type="match status" value="1"/>
</dbReference>
<accession>A0ABY4HB62</accession>
<dbReference type="InterPro" id="IPR013324">
    <property type="entry name" value="RNA_pol_sigma_r3/r4-like"/>
</dbReference>
<dbReference type="InterPro" id="IPR013325">
    <property type="entry name" value="RNA_pol_sigma_r2"/>
</dbReference>
<dbReference type="InterPro" id="IPR007627">
    <property type="entry name" value="RNA_pol_sigma70_r2"/>
</dbReference>
<evidence type="ECO:0000256" key="3">
    <source>
        <dbReference type="ARBA" id="ARBA00023082"/>
    </source>
</evidence>
<comment type="similarity">
    <text evidence="1">Belongs to the sigma-70 factor family. ECF subfamily.</text>
</comment>
<feature type="domain" description="RNA polymerase sigma factor 70 region 4 type 2" evidence="6">
    <location>
        <begin position="133"/>
        <end position="178"/>
    </location>
</feature>
<sequence length="188" mass="22321">MLDKSEKAIIYEQESTDNLDKDRVISSLMDEYGDSVIRLAYTYVKDKQMAEDVAQEVFIKCYKKIETFRHDSSYKTWMYRITINKCKDVLKSWSLKNILLLDTFIYKEKNRSSSPETNLLKNEENHFISIKVLELPVKLREVVILHYYEDLNIREISHLIKTNQNTVKSRLYQARQKLKKVLGGDKLE</sequence>